<dbReference type="OrthoDB" id="1493426at2"/>
<organism evidence="1 2">
    <name type="scientific">Chryseobacterium populi</name>
    <dbReference type="NCBI Taxonomy" id="1144316"/>
    <lineage>
        <taxon>Bacteria</taxon>
        <taxon>Pseudomonadati</taxon>
        <taxon>Bacteroidota</taxon>
        <taxon>Flavobacteriia</taxon>
        <taxon>Flavobacteriales</taxon>
        <taxon>Weeksellaceae</taxon>
        <taxon>Chryseobacterium group</taxon>
        <taxon>Chryseobacterium</taxon>
    </lineage>
</organism>
<dbReference type="AlphaFoldDB" id="J2SUC3"/>
<protein>
    <submittedName>
        <fullName evidence="1">Uncharacterized protein</fullName>
    </submittedName>
</protein>
<accession>J2SUC3</accession>
<dbReference type="RefSeq" id="WP_007845690.1">
    <property type="nucleotide sequence ID" value="NZ_AKJY01000076.1"/>
</dbReference>
<evidence type="ECO:0000313" key="2">
    <source>
        <dbReference type="Proteomes" id="UP000007509"/>
    </source>
</evidence>
<reference evidence="1 2" key="1">
    <citation type="journal article" date="2012" name="J. Bacteriol.">
        <title>Twenty-one genome sequences from Pseudomonas species and 19 genome sequences from diverse bacteria isolated from the rhizosphere and endosphere of Populus deltoides.</title>
        <authorList>
            <person name="Brown S.D."/>
            <person name="Utturkar S.M."/>
            <person name="Klingeman D.M."/>
            <person name="Johnson C.M."/>
            <person name="Martin S.L."/>
            <person name="Land M.L."/>
            <person name="Lu T.Y."/>
            <person name="Schadt C.W."/>
            <person name="Doktycz M.J."/>
            <person name="Pelletier D.A."/>
        </authorList>
    </citation>
    <scope>NUCLEOTIDE SEQUENCE [LARGE SCALE GENOMIC DNA]</scope>
    <source>
        <strain evidence="1 2">CF314</strain>
    </source>
</reference>
<proteinExistence type="predicted"/>
<dbReference type="EMBL" id="AKJY01000076">
    <property type="protein sequence ID" value="EJL69207.1"/>
    <property type="molecule type" value="Genomic_DNA"/>
</dbReference>
<keyword evidence="2" id="KW-1185">Reference proteome</keyword>
<sequence length="351" mass="41786">MNKLIRIYKSIKFERIIDFLLYLIIIQIGIFCYVLLINNDRVELNGILEIVLTVNGLFSAILITYFFSNISWAKSLKLEKYKEVELLSQKITNYRRILNKLTQYYNVWINDVQSKSLLEHNDNYKRITYYEFRMSGISDYISESEENIERLRDDINYSDVYTDAYLAIVSLVHDRKNDRLYYSSNDLYGDFERKGIYTLPFVEEVIEIDHCSMIWNFFDRYDILHFNRISMENQDYIKNCAKKINIKYNNRSVDANLIKEISDDMNEYYFPELHSLLVFLAKGLSKLDNLIYLLILFSLIIGVVSPLICLISIDFRFLTEAKCCIITLNICALIYFIINFHSMIVKEIKWI</sequence>
<dbReference type="Proteomes" id="UP000007509">
    <property type="component" value="Unassembled WGS sequence"/>
</dbReference>
<evidence type="ECO:0000313" key="1">
    <source>
        <dbReference type="EMBL" id="EJL69207.1"/>
    </source>
</evidence>
<dbReference type="PATRIC" id="fig|1144316.3.peg.3356"/>
<gene>
    <name evidence="1" type="ORF">PMI13_03337</name>
</gene>
<name>J2SUC3_9FLAO</name>
<comment type="caution">
    <text evidence="1">The sequence shown here is derived from an EMBL/GenBank/DDBJ whole genome shotgun (WGS) entry which is preliminary data.</text>
</comment>